<accession>A0A9P5DVR7</accession>
<dbReference type="PANTHER" id="PTHR33048">
    <property type="entry name" value="PTH11-LIKE INTEGRAL MEMBRANE PROTEIN (AFU_ORTHOLOGUE AFUA_5G11245)"/>
    <property type="match status" value="1"/>
</dbReference>
<reference evidence="9" key="2">
    <citation type="submission" date="2020-02" db="EMBL/GenBank/DDBJ databases">
        <title>Identification and distribution of gene clusters putatively required for synthesis of sphingolipid metabolism inhibitors in phylogenetically diverse species of the filamentous fungus Fusarium.</title>
        <authorList>
            <person name="Kim H.-S."/>
            <person name="Busman M."/>
            <person name="Brown D.W."/>
            <person name="Divon H."/>
            <person name="Uhlig S."/>
            <person name="Proctor R.H."/>
        </authorList>
    </citation>
    <scope>NUCLEOTIDE SEQUENCE</scope>
    <source>
        <strain evidence="9">NRRL 25174</strain>
    </source>
</reference>
<keyword evidence="2 7" id="KW-0812">Transmembrane</keyword>
<keyword evidence="3 7" id="KW-1133">Transmembrane helix</keyword>
<dbReference type="AlphaFoldDB" id="A0A9P5DVR7"/>
<sequence>MASQLELSDVEFMTTGYRNRTILVFSICFPLAVLSVSLRYFSRVLAKNPFWWDDWLSLTGLFMTGGFCTCVLSCLPSLGLLSGKEPITNELLSRNAKGAYVAELFYYCNQFSLKFSILMFYWRVFASSTYMRRSIHYIGVCILLWFISSFLVAVLQCVPVQANWDPIAKQQPGVKCVDLNGFFFGTSIPNIVADLVLVALPIPQVLQLKITSAQKCFVILSFVLGGFVVITSVVRLELITKVNFATFAVNWSVDNSVVWTLVENCCGVISVCLPSLRPIIRFIPWKAFQNSFTRSYGASRESKSQSKPATRMDANPFGRSRQRSQWSQIESTNEGQPEGQVGIRKHTEIEISSIEMASFSNSSQVRLAGVEDNSKQ</sequence>
<evidence type="ECO:0000313" key="10">
    <source>
        <dbReference type="Proteomes" id="UP000730481"/>
    </source>
</evidence>
<evidence type="ECO:0000259" key="8">
    <source>
        <dbReference type="Pfam" id="PF20684"/>
    </source>
</evidence>
<comment type="subcellular location">
    <subcellularLocation>
        <location evidence="1">Membrane</location>
        <topology evidence="1">Multi-pass membrane protein</topology>
    </subcellularLocation>
</comment>
<dbReference type="Proteomes" id="UP000730481">
    <property type="component" value="Unassembled WGS sequence"/>
</dbReference>
<comment type="caution">
    <text evidence="9">The sequence shown here is derived from an EMBL/GenBank/DDBJ whole genome shotgun (WGS) entry which is preliminary data.</text>
</comment>
<evidence type="ECO:0000256" key="7">
    <source>
        <dbReference type="SAM" id="Phobius"/>
    </source>
</evidence>
<dbReference type="Pfam" id="PF20684">
    <property type="entry name" value="Fung_rhodopsin"/>
    <property type="match status" value="1"/>
</dbReference>
<gene>
    <name evidence="9" type="ORF">FBEOM_7066</name>
</gene>
<evidence type="ECO:0000256" key="5">
    <source>
        <dbReference type="ARBA" id="ARBA00038359"/>
    </source>
</evidence>
<dbReference type="PANTHER" id="PTHR33048:SF47">
    <property type="entry name" value="INTEGRAL MEMBRANE PROTEIN-RELATED"/>
    <property type="match status" value="1"/>
</dbReference>
<dbReference type="OrthoDB" id="5417844at2759"/>
<protein>
    <submittedName>
        <fullName evidence="9">Integral membrane protein</fullName>
    </submittedName>
</protein>
<feature type="compositionally biased region" description="Polar residues" evidence="6">
    <location>
        <begin position="323"/>
        <end position="335"/>
    </location>
</feature>
<keyword evidence="10" id="KW-1185">Reference proteome</keyword>
<organism evidence="9 10">
    <name type="scientific">Fusarium beomiforme</name>
    <dbReference type="NCBI Taxonomy" id="44412"/>
    <lineage>
        <taxon>Eukaryota</taxon>
        <taxon>Fungi</taxon>
        <taxon>Dikarya</taxon>
        <taxon>Ascomycota</taxon>
        <taxon>Pezizomycotina</taxon>
        <taxon>Sordariomycetes</taxon>
        <taxon>Hypocreomycetidae</taxon>
        <taxon>Hypocreales</taxon>
        <taxon>Nectriaceae</taxon>
        <taxon>Fusarium</taxon>
        <taxon>Fusarium burgessii species complex</taxon>
    </lineage>
</organism>
<keyword evidence="4 7" id="KW-0472">Membrane</keyword>
<feature type="transmembrane region" description="Helical" evidence="7">
    <location>
        <begin position="216"/>
        <end position="236"/>
    </location>
</feature>
<dbReference type="InterPro" id="IPR052337">
    <property type="entry name" value="SAT4-like"/>
</dbReference>
<dbReference type="InterPro" id="IPR049326">
    <property type="entry name" value="Rhodopsin_dom_fungi"/>
</dbReference>
<proteinExistence type="inferred from homology"/>
<evidence type="ECO:0000256" key="3">
    <source>
        <dbReference type="ARBA" id="ARBA00022989"/>
    </source>
</evidence>
<evidence type="ECO:0000313" key="9">
    <source>
        <dbReference type="EMBL" id="KAF4339026.1"/>
    </source>
</evidence>
<feature type="transmembrane region" description="Helical" evidence="7">
    <location>
        <begin position="104"/>
        <end position="122"/>
    </location>
</feature>
<evidence type="ECO:0000256" key="1">
    <source>
        <dbReference type="ARBA" id="ARBA00004141"/>
    </source>
</evidence>
<feature type="transmembrane region" description="Helical" evidence="7">
    <location>
        <begin position="21"/>
        <end position="41"/>
    </location>
</feature>
<reference evidence="9" key="1">
    <citation type="journal article" date="2017" name="Mycologia">
        <title>Fusarium algeriense, sp. nov., a novel toxigenic crown rot pathogen of durum wheat from Algeria is nested in the Fusarium burgessii species complex.</title>
        <authorList>
            <person name="Laraba I."/>
            <person name="Keddad A."/>
            <person name="Boureghda H."/>
            <person name="Abdallah N."/>
            <person name="Vaughan M.M."/>
            <person name="Proctor R.H."/>
            <person name="Busman M."/>
            <person name="O'Donnell K."/>
        </authorList>
    </citation>
    <scope>NUCLEOTIDE SEQUENCE</scope>
    <source>
        <strain evidence="9">NRRL 25174</strain>
    </source>
</reference>
<comment type="similarity">
    <text evidence="5">Belongs to the SAT4 family.</text>
</comment>
<name>A0A9P5DVR7_9HYPO</name>
<dbReference type="GO" id="GO:0016020">
    <property type="term" value="C:membrane"/>
    <property type="evidence" value="ECO:0007669"/>
    <property type="project" value="UniProtKB-SubCell"/>
</dbReference>
<evidence type="ECO:0000256" key="2">
    <source>
        <dbReference type="ARBA" id="ARBA00022692"/>
    </source>
</evidence>
<feature type="transmembrane region" description="Helical" evidence="7">
    <location>
        <begin position="61"/>
        <end position="83"/>
    </location>
</feature>
<evidence type="ECO:0000256" key="4">
    <source>
        <dbReference type="ARBA" id="ARBA00023136"/>
    </source>
</evidence>
<feature type="region of interest" description="Disordered" evidence="6">
    <location>
        <begin position="299"/>
        <end position="345"/>
    </location>
</feature>
<feature type="transmembrane region" description="Helical" evidence="7">
    <location>
        <begin position="134"/>
        <end position="155"/>
    </location>
</feature>
<feature type="domain" description="Rhodopsin" evidence="8">
    <location>
        <begin position="38"/>
        <end position="281"/>
    </location>
</feature>
<dbReference type="EMBL" id="PVQB02000306">
    <property type="protein sequence ID" value="KAF4339026.1"/>
    <property type="molecule type" value="Genomic_DNA"/>
</dbReference>
<evidence type="ECO:0000256" key="6">
    <source>
        <dbReference type="SAM" id="MobiDB-lite"/>
    </source>
</evidence>